<reference evidence="1" key="2">
    <citation type="submission" date="2022-06" db="UniProtKB">
        <authorList>
            <consortium name="EnsemblMetazoa"/>
        </authorList>
    </citation>
    <scope>IDENTIFICATION</scope>
    <source>
        <strain evidence="1">PS312</strain>
    </source>
</reference>
<protein>
    <submittedName>
        <fullName evidence="1">Uncharacterized protein</fullName>
    </submittedName>
</protein>
<name>A0A2A6C462_PRIPA</name>
<accession>A0A8R1UWL1</accession>
<reference evidence="2" key="1">
    <citation type="journal article" date="2008" name="Nat. Genet.">
        <title>The Pristionchus pacificus genome provides a unique perspective on nematode lifestyle and parasitism.</title>
        <authorList>
            <person name="Dieterich C."/>
            <person name="Clifton S.W."/>
            <person name="Schuster L.N."/>
            <person name="Chinwalla A."/>
            <person name="Delehaunty K."/>
            <person name="Dinkelacker I."/>
            <person name="Fulton L."/>
            <person name="Fulton R."/>
            <person name="Godfrey J."/>
            <person name="Minx P."/>
            <person name="Mitreva M."/>
            <person name="Roeseler W."/>
            <person name="Tian H."/>
            <person name="Witte H."/>
            <person name="Yang S.P."/>
            <person name="Wilson R.K."/>
            <person name="Sommer R.J."/>
        </authorList>
    </citation>
    <scope>NUCLEOTIDE SEQUENCE [LARGE SCALE GENOMIC DNA]</scope>
    <source>
        <strain evidence="2">PS312</strain>
    </source>
</reference>
<organism evidence="1 2">
    <name type="scientific">Pristionchus pacificus</name>
    <name type="common">Parasitic nematode worm</name>
    <dbReference type="NCBI Taxonomy" id="54126"/>
    <lineage>
        <taxon>Eukaryota</taxon>
        <taxon>Metazoa</taxon>
        <taxon>Ecdysozoa</taxon>
        <taxon>Nematoda</taxon>
        <taxon>Chromadorea</taxon>
        <taxon>Rhabditida</taxon>
        <taxon>Rhabditina</taxon>
        <taxon>Diplogasteromorpha</taxon>
        <taxon>Diplogasteroidea</taxon>
        <taxon>Neodiplogasteridae</taxon>
        <taxon>Pristionchus</taxon>
    </lineage>
</organism>
<evidence type="ECO:0000313" key="1">
    <source>
        <dbReference type="EnsemblMetazoa" id="PPA40772.1"/>
    </source>
</evidence>
<accession>A0A2A6C462</accession>
<sequence>MLILLLVFFSSGSALKCVHDGTISNIVYDHGIIVSSFSHNFELGYIKCSEKLNRCVNFVLTFAFISFTLTSSKRSLGWRMM</sequence>
<keyword evidence="2" id="KW-1185">Reference proteome</keyword>
<dbReference type="Proteomes" id="UP000005239">
    <property type="component" value="Unassembled WGS sequence"/>
</dbReference>
<dbReference type="AlphaFoldDB" id="A0A2A6C462"/>
<gene>
    <name evidence="1" type="primary">WBGene00279141</name>
</gene>
<proteinExistence type="predicted"/>
<evidence type="ECO:0000313" key="2">
    <source>
        <dbReference type="Proteomes" id="UP000005239"/>
    </source>
</evidence>
<dbReference type="EnsemblMetazoa" id="PPA40772.1">
    <property type="protein sequence ID" value="PPA40772.1"/>
    <property type="gene ID" value="WBGene00279141"/>
</dbReference>